<proteinExistence type="predicted"/>
<accession>A0A8J2WTL2</accession>
<dbReference type="AlphaFoldDB" id="A0A8J2WTL2"/>
<gene>
    <name evidence="1" type="ORF">PECAL_1P31750</name>
</gene>
<keyword evidence="2" id="KW-1185">Reference proteome</keyword>
<dbReference type="OrthoDB" id="62407at2759"/>
<dbReference type="Proteomes" id="UP000789595">
    <property type="component" value="Unassembled WGS sequence"/>
</dbReference>
<evidence type="ECO:0000313" key="2">
    <source>
        <dbReference type="Proteomes" id="UP000789595"/>
    </source>
</evidence>
<sequence length="393" mass="43136">MMLPALRRACTASRLRLASRYASDFGRRNGGAIANKASILSDVDDALTGGRPPDLEVLLADHLTAVDSPAAEWAHTLFLRYGHVSVRYTTSDGRQRVMNILGGVEGADMVNMVEPSDYLYGTHGWDTYAQQGGAYNRDFVGVRVERCAPGAIDALHAYYEALNKRSHIEDGGAQFQLVDARLSTLAAQLPPPLGRLVAGAAGQLKNATEFLVRGKRSAPGAKAHQIVADEFRHARKTAGNCAQWTSSGIVFAGLIPRTRLFPKSILIDLLESETRHGREKNVHVILYEHVKAAPPYLEGFRFKRPAFVHPLSPARNLIYSNMRDFADIIVSVKDERAVVDRMKSPRRPPPWLPMWRAASVGGPTLILVGAVDHIGPMGPVAAAVWLGMCWWLY</sequence>
<evidence type="ECO:0000313" key="1">
    <source>
        <dbReference type="EMBL" id="CAH0366669.1"/>
    </source>
</evidence>
<organism evidence="1 2">
    <name type="scientific">Pelagomonas calceolata</name>
    <dbReference type="NCBI Taxonomy" id="35677"/>
    <lineage>
        <taxon>Eukaryota</taxon>
        <taxon>Sar</taxon>
        <taxon>Stramenopiles</taxon>
        <taxon>Ochrophyta</taxon>
        <taxon>Pelagophyceae</taxon>
        <taxon>Pelagomonadales</taxon>
        <taxon>Pelagomonadaceae</taxon>
        <taxon>Pelagomonas</taxon>
    </lineage>
</organism>
<name>A0A8J2WTL2_9STRA</name>
<dbReference type="EMBL" id="CAKKNE010000001">
    <property type="protein sequence ID" value="CAH0366669.1"/>
    <property type="molecule type" value="Genomic_DNA"/>
</dbReference>
<reference evidence="1" key="1">
    <citation type="submission" date="2021-11" db="EMBL/GenBank/DDBJ databases">
        <authorList>
            <consortium name="Genoscope - CEA"/>
            <person name="William W."/>
        </authorList>
    </citation>
    <scope>NUCLEOTIDE SEQUENCE</scope>
</reference>
<protein>
    <submittedName>
        <fullName evidence="1">Uncharacterized protein</fullName>
    </submittedName>
</protein>
<comment type="caution">
    <text evidence="1">The sequence shown here is derived from an EMBL/GenBank/DDBJ whole genome shotgun (WGS) entry which is preliminary data.</text>
</comment>